<protein>
    <submittedName>
        <fullName evidence="2">Uncharacterized protein LOC111123766 isoform X1</fullName>
    </submittedName>
</protein>
<organism evidence="1 2">
    <name type="scientific">Crassostrea virginica</name>
    <name type="common">Eastern oyster</name>
    <dbReference type="NCBI Taxonomy" id="6565"/>
    <lineage>
        <taxon>Eukaryota</taxon>
        <taxon>Metazoa</taxon>
        <taxon>Spiralia</taxon>
        <taxon>Lophotrochozoa</taxon>
        <taxon>Mollusca</taxon>
        <taxon>Bivalvia</taxon>
        <taxon>Autobranchia</taxon>
        <taxon>Pteriomorphia</taxon>
        <taxon>Ostreida</taxon>
        <taxon>Ostreoidea</taxon>
        <taxon>Ostreidae</taxon>
        <taxon>Crassostrea</taxon>
    </lineage>
</organism>
<evidence type="ECO:0000313" key="1">
    <source>
        <dbReference type="Proteomes" id="UP000694844"/>
    </source>
</evidence>
<dbReference type="AlphaFoldDB" id="A0A8B8D6J0"/>
<reference evidence="1" key="1">
    <citation type="submission" date="2024-06" db="UniProtKB">
        <authorList>
            <consortium name="RefSeq"/>
        </authorList>
    </citation>
    <scope>NUCLEOTIDE SEQUENCE [LARGE SCALE GENOMIC DNA]</scope>
</reference>
<proteinExistence type="predicted"/>
<keyword evidence="1" id="KW-1185">Reference proteome</keyword>
<reference evidence="2" key="2">
    <citation type="submission" date="2025-08" db="UniProtKB">
        <authorList>
            <consortium name="RefSeq"/>
        </authorList>
    </citation>
    <scope>IDENTIFICATION</scope>
    <source>
        <tissue evidence="2">Whole sample</tissue>
    </source>
</reference>
<dbReference type="OrthoDB" id="10391863at2759"/>
<gene>
    <name evidence="2" type="primary">LOC111123766</name>
</gene>
<sequence length="126" mass="14365">MSLMHRSLRMLNQMNFAIFLGLLFVSLTYGYVIQYETDPVLINGRSSTELEKMIVASIQAPQSNSRFLENLILTPIQLQSRNPTYQKRNIANLDFTVGSGHLHQRNYLMFQQMLKALNAGNSPSGR</sequence>
<evidence type="ECO:0000313" key="2">
    <source>
        <dbReference type="RefSeq" id="XP_022322461.1"/>
    </source>
</evidence>
<name>A0A8B8D6J0_CRAVI</name>
<dbReference type="KEGG" id="cvn:111123766"/>
<dbReference type="GeneID" id="111123766"/>
<dbReference type="Proteomes" id="UP000694844">
    <property type="component" value="Chromosome 1"/>
</dbReference>
<accession>A0A8B8D6J0</accession>
<dbReference type="RefSeq" id="XP_022322461.1">
    <property type="nucleotide sequence ID" value="XM_022466753.1"/>
</dbReference>